<dbReference type="Gene3D" id="3.90.850.10">
    <property type="entry name" value="Fumarylacetoacetase-like, C-terminal domain"/>
    <property type="match status" value="1"/>
</dbReference>
<dbReference type="PANTHER" id="PTHR30143:SF0">
    <property type="entry name" value="2-KETO-4-PENTENOATE HYDRATASE"/>
    <property type="match status" value="1"/>
</dbReference>
<reference evidence="3 4" key="1">
    <citation type="submission" date="2016-04" db="EMBL/GenBank/DDBJ databases">
        <title>Complete genome sequence of Fictibacillus phosphorivorans G25-29, a strain toxic to nematodes.</title>
        <authorList>
            <person name="Zheng Z."/>
        </authorList>
    </citation>
    <scope>NUCLEOTIDE SEQUENCE [LARGE SCALE GENOMIC DNA]</scope>
    <source>
        <strain evidence="3 4">G25-29</strain>
    </source>
</reference>
<dbReference type="InterPro" id="IPR050772">
    <property type="entry name" value="Hydratase-Decarb/MhpD_sf"/>
</dbReference>
<proteinExistence type="predicted"/>
<dbReference type="RefSeq" id="WP_066391900.1">
    <property type="nucleotide sequence ID" value="NZ_CP015378.1"/>
</dbReference>
<keyword evidence="1" id="KW-0456">Lyase</keyword>
<dbReference type="GO" id="GO:0008684">
    <property type="term" value="F:2-oxopent-4-enoate hydratase activity"/>
    <property type="evidence" value="ECO:0007669"/>
    <property type="project" value="TreeGrafter"/>
</dbReference>
<name>A0A160IJU5_9BACL</name>
<dbReference type="InterPro" id="IPR036663">
    <property type="entry name" value="Fumarylacetoacetase_C_sf"/>
</dbReference>
<evidence type="ECO:0000256" key="1">
    <source>
        <dbReference type="ARBA" id="ARBA00023239"/>
    </source>
</evidence>
<dbReference type="KEGG" id="fpn:ABE65_004735"/>
<evidence type="ECO:0000259" key="2">
    <source>
        <dbReference type="Pfam" id="PF01557"/>
    </source>
</evidence>
<dbReference type="Proteomes" id="UP000076623">
    <property type="component" value="Chromosome"/>
</dbReference>
<dbReference type="STRING" id="1221500.ABE65_004735"/>
<dbReference type="Pfam" id="PF01557">
    <property type="entry name" value="FAA_hydrolase"/>
    <property type="match status" value="1"/>
</dbReference>
<protein>
    <submittedName>
        <fullName evidence="3">2-keto-4-pentenoate hydratase</fullName>
    </submittedName>
</protein>
<dbReference type="InterPro" id="IPR011234">
    <property type="entry name" value="Fumarylacetoacetase-like_C"/>
</dbReference>
<feature type="domain" description="Fumarylacetoacetase-like C-terminal" evidence="2">
    <location>
        <begin position="93"/>
        <end position="255"/>
    </location>
</feature>
<organism evidence="3 4">
    <name type="scientific">Fictibacillus phosphorivorans</name>
    <dbReference type="NCBI Taxonomy" id="1221500"/>
    <lineage>
        <taxon>Bacteria</taxon>
        <taxon>Bacillati</taxon>
        <taxon>Bacillota</taxon>
        <taxon>Bacilli</taxon>
        <taxon>Bacillales</taxon>
        <taxon>Fictibacillaceae</taxon>
        <taxon>Fictibacillus</taxon>
    </lineage>
</organism>
<evidence type="ECO:0000313" key="3">
    <source>
        <dbReference type="EMBL" id="ANC76151.1"/>
    </source>
</evidence>
<dbReference type="EMBL" id="CP015378">
    <property type="protein sequence ID" value="ANC76151.1"/>
    <property type="molecule type" value="Genomic_DNA"/>
</dbReference>
<dbReference type="PANTHER" id="PTHR30143">
    <property type="entry name" value="ACID HYDRATASE"/>
    <property type="match status" value="1"/>
</dbReference>
<dbReference type="SUPFAM" id="SSF56529">
    <property type="entry name" value="FAH"/>
    <property type="match status" value="1"/>
</dbReference>
<sequence>MQKQVISKLTEELLEAEEKLTPVEPLSTRFPELSVKDSYEIQLEWVERKLEEGRIVIGKKVGLTSKAMQNLLGVDEPDYGHLLDHMKVSTGAVLSRKDFIQPKVEAEIGFILKDDLQGPNVTYIDVLMATEAIVPTLEVIDSRIEDWKIQLVDTVADNGSSARAVVGKPFYELDQIDLRMLSMTLLKNGEITATGAGAAALGHPAHAVAWLVNKLADYGMSLKAGELILPGALSGAIDIDSGDEVTATFGKLGTVSISFCE</sequence>
<gene>
    <name evidence="3" type="ORF">ABE65_004735</name>
</gene>
<evidence type="ECO:0000313" key="4">
    <source>
        <dbReference type="Proteomes" id="UP000076623"/>
    </source>
</evidence>
<dbReference type="AlphaFoldDB" id="A0A160IJU5"/>
<dbReference type="GO" id="GO:0005737">
    <property type="term" value="C:cytoplasm"/>
    <property type="evidence" value="ECO:0007669"/>
    <property type="project" value="TreeGrafter"/>
</dbReference>
<keyword evidence="4" id="KW-1185">Reference proteome</keyword>
<accession>A0A160IJU5</accession>